<protein>
    <submittedName>
        <fullName evidence="2">Uncharacterized protein</fullName>
    </submittedName>
</protein>
<dbReference type="EMBL" id="RCMG01000255">
    <property type="protein sequence ID" value="KAG2858365.1"/>
    <property type="molecule type" value="Genomic_DNA"/>
</dbReference>
<accession>A0A8T0Z852</accession>
<dbReference type="Proteomes" id="UP000735874">
    <property type="component" value="Unassembled WGS sequence"/>
</dbReference>
<name>A0A8T0Z852_9STRA</name>
<feature type="region of interest" description="Disordered" evidence="1">
    <location>
        <begin position="28"/>
        <end position="55"/>
    </location>
</feature>
<comment type="caution">
    <text evidence="2">The sequence shown here is derived from an EMBL/GenBank/DDBJ whole genome shotgun (WGS) entry which is preliminary data.</text>
</comment>
<gene>
    <name evidence="2" type="ORF">PC113_g9885</name>
</gene>
<sequence>MAALSRYRTKQYLGLLMGRCGCLMLSSKARPARPDSKFARTPETSNGGQGEQRSFRCRKTAISSDKPCAPLNTAANSTSSSARVNCLYSLILDPPTFPGSNMSMTVAPALAHVTATIGGMSG</sequence>
<evidence type="ECO:0000313" key="2">
    <source>
        <dbReference type="EMBL" id="KAG2858365.1"/>
    </source>
</evidence>
<evidence type="ECO:0000256" key="1">
    <source>
        <dbReference type="SAM" id="MobiDB-lite"/>
    </source>
</evidence>
<reference evidence="2" key="1">
    <citation type="submission" date="2018-10" db="EMBL/GenBank/DDBJ databases">
        <title>Effector identification in a new, highly contiguous assembly of the strawberry crown rot pathogen Phytophthora cactorum.</title>
        <authorList>
            <person name="Armitage A.D."/>
            <person name="Nellist C.F."/>
            <person name="Bates H."/>
            <person name="Vickerstaff R.J."/>
            <person name="Harrison R.J."/>
        </authorList>
    </citation>
    <scope>NUCLEOTIDE SEQUENCE</scope>
    <source>
        <strain evidence="2">15-7</strain>
    </source>
</reference>
<dbReference type="AlphaFoldDB" id="A0A8T0Z852"/>
<evidence type="ECO:0000313" key="3">
    <source>
        <dbReference type="Proteomes" id="UP000735874"/>
    </source>
</evidence>
<proteinExistence type="predicted"/>
<organism evidence="2 3">
    <name type="scientific">Phytophthora cactorum</name>
    <dbReference type="NCBI Taxonomy" id="29920"/>
    <lineage>
        <taxon>Eukaryota</taxon>
        <taxon>Sar</taxon>
        <taxon>Stramenopiles</taxon>
        <taxon>Oomycota</taxon>
        <taxon>Peronosporomycetes</taxon>
        <taxon>Peronosporales</taxon>
        <taxon>Peronosporaceae</taxon>
        <taxon>Phytophthora</taxon>
    </lineage>
</organism>